<comment type="caution">
    <text evidence="2">The sequence shown here is derived from an EMBL/GenBank/DDBJ whole genome shotgun (WGS) entry which is preliminary data.</text>
</comment>
<feature type="region of interest" description="Disordered" evidence="1">
    <location>
        <begin position="184"/>
        <end position="218"/>
    </location>
</feature>
<dbReference type="RefSeq" id="WP_379534175.1">
    <property type="nucleotide sequence ID" value="NZ_JBHSBI010000034.1"/>
</dbReference>
<gene>
    <name evidence="2" type="ORF">ACFOY2_44365</name>
</gene>
<evidence type="ECO:0000256" key="1">
    <source>
        <dbReference type="SAM" id="MobiDB-lite"/>
    </source>
</evidence>
<sequence>MGDKTRSLNLTDVTTALDLALDALRAADTDTAYRVCGTSAALLQGVQLPVGDIDILLTSREDVDTFAAALSSFPCLYTAAWIPESSQYFARFEVNGVEVELSTVERQADADTMECVGSGPWQHHVLITCGSHHVPVVRLELRLVSELLRDRADRYDPLLDHLGTHGFDSDLLQRAMNAHHIPAHHQRPVQDRLGVPSPPLAPADSNPEPSDPLGRAGASLLASRPGEAVDTDCYQVIVYGGVAVPRCCAAVCLLASALLPPVHVEEGSRVSAGNW</sequence>
<keyword evidence="3" id="KW-1185">Reference proteome</keyword>
<dbReference type="Gene3D" id="3.30.460.40">
    <property type="match status" value="1"/>
</dbReference>
<dbReference type="EMBL" id="JBHSBI010000034">
    <property type="protein sequence ID" value="MFC4014324.1"/>
    <property type="molecule type" value="Genomic_DNA"/>
</dbReference>
<dbReference type="Proteomes" id="UP001595851">
    <property type="component" value="Unassembled WGS sequence"/>
</dbReference>
<organism evidence="2 3">
    <name type="scientific">Nonomuraea purpurea</name>
    <dbReference type="NCBI Taxonomy" id="1849276"/>
    <lineage>
        <taxon>Bacteria</taxon>
        <taxon>Bacillati</taxon>
        <taxon>Actinomycetota</taxon>
        <taxon>Actinomycetes</taxon>
        <taxon>Streptosporangiales</taxon>
        <taxon>Streptosporangiaceae</taxon>
        <taxon>Nonomuraea</taxon>
    </lineage>
</organism>
<reference evidence="3" key="1">
    <citation type="journal article" date="2019" name="Int. J. Syst. Evol. Microbiol.">
        <title>The Global Catalogue of Microorganisms (GCM) 10K type strain sequencing project: providing services to taxonomists for standard genome sequencing and annotation.</title>
        <authorList>
            <consortium name="The Broad Institute Genomics Platform"/>
            <consortium name="The Broad Institute Genome Sequencing Center for Infectious Disease"/>
            <person name="Wu L."/>
            <person name="Ma J."/>
        </authorList>
    </citation>
    <scope>NUCLEOTIDE SEQUENCE [LARGE SCALE GENOMIC DNA]</scope>
    <source>
        <strain evidence="3">TBRC 1276</strain>
    </source>
</reference>
<evidence type="ECO:0000313" key="2">
    <source>
        <dbReference type="EMBL" id="MFC4014324.1"/>
    </source>
</evidence>
<evidence type="ECO:0008006" key="4">
    <source>
        <dbReference type="Google" id="ProtNLM"/>
    </source>
</evidence>
<accession>A0ABV8GQ54</accession>
<name>A0ABV8GQ54_9ACTN</name>
<dbReference type="InterPro" id="IPR043519">
    <property type="entry name" value="NT_sf"/>
</dbReference>
<proteinExistence type="predicted"/>
<evidence type="ECO:0000313" key="3">
    <source>
        <dbReference type="Proteomes" id="UP001595851"/>
    </source>
</evidence>
<protein>
    <recommendedName>
        <fullName evidence="4">Nucleotidyltransferase family protein</fullName>
    </recommendedName>
</protein>
<dbReference type="SUPFAM" id="SSF81301">
    <property type="entry name" value="Nucleotidyltransferase"/>
    <property type="match status" value="1"/>
</dbReference>